<dbReference type="EMBL" id="JFYZ01000063">
    <property type="protein sequence ID" value="EZP70929.1"/>
    <property type="molecule type" value="Genomic_DNA"/>
</dbReference>
<organism evidence="2 3">
    <name type="scientific">Novosphingobium resinovorum</name>
    <dbReference type="NCBI Taxonomy" id="158500"/>
    <lineage>
        <taxon>Bacteria</taxon>
        <taxon>Pseudomonadati</taxon>
        <taxon>Pseudomonadota</taxon>
        <taxon>Alphaproteobacteria</taxon>
        <taxon>Sphingomonadales</taxon>
        <taxon>Sphingomonadaceae</taxon>
        <taxon>Novosphingobium</taxon>
    </lineage>
</organism>
<dbReference type="EMBL" id="CP017078">
    <property type="protein sequence ID" value="AOR81032.1"/>
    <property type="molecule type" value="Genomic_DNA"/>
</dbReference>
<evidence type="ECO:0000313" key="1">
    <source>
        <dbReference type="EMBL" id="AOR81032.1"/>
    </source>
</evidence>
<proteinExistence type="predicted"/>
<dbReference type="OrthoDB" id="7183688at2"/>
<accession>A0A031J9T8</accession>
<gene>
    <name evidence="1" type="ORF">BES08_29500</name>
    <name evidence="2" type="ORF">BV97_05311</name>
</gene>
<keyword evidence="4" id="KW-1185">Reference proteome</keyword>
<dbReference type="PATRIC" id="fig|158500.4.peg.5388"/>
<dbReference type="RefSeq" id="WP_036530292.1">
    <property type="nucleotide sequence ID" value="NZ_CP017078.1"/>
</dbReference>
<dbReference type="Proteomes" id="UP000024329">
    <property type="component" value="Unassembled WGS sequence"/>
</dbReference>
<reference evidence="1" key="2">
    <citation type="submission" date="2016-08" db="EMBL/GenBank/DDBJ databases">
        <authorList>
            <person name="Seilhamer J.J."/>
        </authorList>
    </citation>
    <scope>NUCLEOTIDE SEQUENCE [LARGE SCALE GENOMIC DNA]</scope>
    <source>
        <strain evidence="1">SA1</strain>
        <plasmid evidence="1">pSA3</plasmid>
    </source>
</reference>
<dbReference type="InterPro" id="IPR049245">
    <property type="entry name" value="DUF6880"/>
</dbReference>
<name>A0A031J9T8_9SPHN</name>
<geneLocation type="plasmid" evidence="1 4">
    <name>pSA3</name>
</geneLocation>
<dbReference type="Pfam" id="PF21810">
    <property type="entry name" value="DUF6880"/>
    <property type="match status" value="1"/>
</dbReference>
<evidence type="ECO:0000313" key="3">
    <source>
        <dbReference type="Proteomes" id="UP000024329"/>
    </source>
</evidence>
<sequence>MASKKTLNAKNLEELGAARLAQLLIEISTGNALAKRRLRLELAGAQSPAEVAREVDKRLSTIRRSRSFVDWQNRKALIEDLQTQRKAIVEQVARSDPAEGLALMWRFLGLANSIFGRCDDSSGMVIAIFHQAVADLAEIAVRANPRPEALGDAVYDALSANEYGQYDDLIGTLAAVLGERGLTYLRGRMTALAKTPVKRPAGKDRVAVGWASSGAIYQDEIDERSRDSTVKLALMEIADALGDVDAFIAQYDEPTRKVPRIAAEIANRLVAADRADDALQILDAATQNNPSHSSFNWPDFKWVDARIAVLDALGRGREAQDMRWSCFESSLSSRHLREYLKQLADFEDIDAETRAFDHAQTCKSVLGALSFFVTWPKLDRAADLVIGRFEKIDGDHYEILTPAADALSAKYPLAASLVLRAMIDFTLIHARSTRYKHAARHLLECASLSRQISDFGAHESHTDYEARLRKMHGRKSGFWGLVD</sequence>
<evidence type="ECO:0000313" key="2">
    <source>
        <dbReference type="EMBL" id="EZP70929.1"/>
    </source>
</evidence>
<keyword evidence="1" id="KW-0614">Plasmid</keyword>
<protein>
    <submittedName>
        <fullName evidence="2">Uncharacterized protein</fullName>
    </submittedName>
</protein>
<dbReference type="Proteomes" id="UP000094626">
    <property type="component" value="Plasmid pSA3"/>
</dbReference>
<reference evidence="2 3" key="1">
    <citation type="submission" date="2014-03" db="EMBL/GenBank/DDBJ databases">
        <title>Whole genome sequence of Novosphingobium resinovorum KF1.</title>
        <authorList>
            <person name="Gan H.M."/>
            <person name="Gan H.Y."/>
            <person name="Chew T.H."/>
            <person name="Savka M.A."/>
        </authorList>
    </citation>
    <scope>NUCLEOTIDE SEQUENCE [LARGE SCALE GENOMIC DNA]</scope>
    <source>
        <strain evidence="2 3">KF1</strain>
    </source>
</reference>
<dbReference type="KEGG" id="nre:BES08_29500"/>
<dbReference type="eggNOG" id="COG3118">
    <property type="taxonomic scope" value="Bacteria"/>
</dbReference>
<evidence type="ECO:0000313" key="4">
    <source>
        <dbReference type="Proteomes" id="UP000094626"/>
    </source>
</evidence>
<reference evidence="4" key="3">
    <citation type="journal article" date="2017" name="J. Biotechnol.">
        <title>Complete genome sequence of Novosphingobium resinovorum SA1, a versatile xenobiotic-degrading bacterium capable of utilizing sulfanilic acid.</title>
        <authorList>
            <person name="Hegedus B."/>
            <person name="Kos P.B."/>
            <person name="Balint B."/>
            <person name="Maroti G."/>
            <person name="Gan H.M."/>
            <person name="Perei K."/>
            <person name="Rakhely G."/>
        </authorList>
    </citation>
    <scope>NUCLEOTIDE SEQUENCE [LARGE SCALE GENOMIC DNA]</scope>
    <source>
        <strain evidence="4">SA1</strain>
    </source>
</reference>
<dbReference type="AlphaFoldDB" id="A0A031J9T8"/>